<evidence type="ECO:0000313" key="3">
    <source>
        <dbReference type="EMBL" id="CCJ54389.1"/>
    </source>
</evidence>
<reference evidence="3 4" key="1">
    <citation type="journal article" date="2012" name="BMC Genomics">
        <title>Comparative genomics of the classical Bordetella subspecies: the evolution and exchange of virulence-associated diversity amongst closely related pathogens.</title>
        <authorList>
            <person name="Park J."/>
            <person name="Zhang Y."/>
            <person name="Buboltz A.M."/>
            <person name="Zhang X."/>
            <person name="Schuster S.C."/>
            <person name="Ahuja U."/>
            <person name="Liu M."/>
            <person name="Miller J.F."/>
            <person name="Sebaihia M."/>
            <person name="Bentley S.D."/>
            <person name="Parkhill J."/>
            <person name="Harvill E.T."/>
        </authorList>
    </citation>
    <scope>NUCLEOTIDE SEQUENCE [LARGE SCALE GENOMIC DNA]</scope>
    <source>
        <strain evidence="3 4">253</strain>
    </source>
</reference>
<dbReference type="Proteomes" id="UP000007564">
    <property type="component" value="Chromosome"/>
</dbReference>
<feature type="chain" id="PRO_5002190069" evidence="2">
    <location>
        <begin position="18"/>
        <end position="321"/>
    </location>
</feature>
<evidence type="ECO:0000256" key="2">
    <source>
        <dbReference type="SAM" id="SignalP"/>
    </source>
</evidence>
<dbReference type="Gene3D" id="3.40.190.150">
    <property type="entry name" value="Bordetella uptake gene, domain 1"/>
    <property type="match status" value="1"/>
</dbReference>
<dbReference type="HOGENOM" id="CLU_045683_0_1_4"/>
<feature type="signal peptide" evidence="2">
    <location>
        <begin position="1"/>
        <end position="17"/>
    </location>
</feature>
<sequence>MSFFGRLGMACAMLTLAVPLAVRSAYPEKQVRIIVPFASGSLTDVVFRSLAMELERELGQPVIIDNKPGASGIIGTRAALSAAPDGYTLVSVGVTNGASNKSLFKDLPYDPSKDFTPIGKVADSPFVLVVRADSPINSLADLYKQARAEPDSVRYGYASGSAQVSGAMLANAADARFALIPYKSSQQILTDIVGQVVDVTLSDFAGGMALVRGDKLKALGVTSRTRFPLAPELPTLIEGGAQDYEITVWFGLVGPAQLPQDVQRRLSDALVNALKRPQLIERFTTQGLTATPSSSQEFKTFLDKEILVWGQMIKSAGLTPQ</sequence>
<name>A0A0C6P8E7_BORBO</name>
<dbReference type="PIRSF" id="PIRSF017082">
    <property type="entry name" value="YflP"/>
    <property type="match status" value="1"/>
</dbReference>
<dbReference type="OrthoDB" id="8629394at2"/>
<dbReference type="KEGG" id="bbh:BN112_2472"/>
<dbReference type="PANTHER" id="PTHR42928:SF5">
    <property type="entry name" value="BLR1237 PROTEIN"/>
    <property type="match status" value="1"/>
</dbReference>
<protein>
    <submittedName>
        <fullName evidence="3">Putative exported protein</fullName>
    </submittedName>
</protein>
<dbReference type="EMBL" id="HE965806">
    <property type="protein sequence ID" value="CCJ54389.1"/>
    <property type="molecule type" value="Genomic_DNA"/>
</dbReference>
<proteinExistence type="inferred from homology"/>
<dbReference type="SUPFAM" id="SSF53850">
    <property type="entry name" value="Periplasmic binding protein-like II"/>
    <property type="match status" value="1"/>
</dbReference>
<gene>
    <name evidence="3" type="ORF">BN112_2472</name>
</gene>
<dbReference type="InterPro" id="IPR005064">
    <property type="entry name" value="BUG"/>
</dbReference>
<keyword evidence="2" id="KW-0732">Signal</keyword>
<evidence type="ECO:0000256" key="1">
    <source>
        <dbReference type="ARBA" id="ARBA00006987"/>
    </source>
</evidence>
<accession>A0A0C6P8E7</accession>
<dbReference type="Pfam" id="PF03401">
    <property type="entry name" value="TctC"/>
    <property type="match status" value="1"/>
</dbReference>
<evidence type="ECO:0000313" key="4">
    <source>
        <dbReference type="Proteomes" id="UP000007564"/>
    </source>
</evidence>
<dbReference type="PANTHER" id="PTHR42928">
    <property type="entry name" value="TRICARBOXYLATE-BINDING PROTEIN"/>
    <property type="match status" value="1"/>
</dbReference>
<dbReference type="Gene3D" id="3.40.190.10">
    <property type="entry name" value="Periplasmic binding protein-like II"/>
    <property type="match status" value="1"/>
</dbReference>
<dbReference type="AlphaFoldDB" id="A0A0C6P8E7"/>
<comment type="similarity">
    <text evidence="1">Belongs to the UPF0065 (bug) family.</text>
</comment>
<dbReference type="InterPro" id="IPR042100">
    <property type="entry name" value="Bug_dom1"/>
</dbReference>
<organism evidence="3 4">
    <name type="scientific">Bordetella bronchiseptica 253</name>
    <dbReference type="NCBI Taxonomy" id="568707"/>
    <lineage>
        <taxon>Bacteria</taxon>
        <taxon>Pseudomonadati</taxon>
        <taxon>Pseudomonadota</taxon>
        <taxon>Betaproteobacteria</taxon>
        <taxon>Burkholderiales</taxon>
        <taxon>Alcaligenaceae</taxon>
        <taxon>Bordetella</taxon>
    </lineage>
</organism>
<dbReference type="CDD" id="cd07012">
    <property type="entry name" value="PBP2_Bug_TTT"/>
    <property type="match status" value="1"/>
</dbReference>